<dbReference type="InterPro" id="IPR038178">
    <property type="entry name" value="Kringle_sf"/>
</dbReference>
<reference evidence="22" key="1">
    <citation type="journal article" date="2020" name="Nat. Ecol. Evol.">
        <title>Deeply conserved synteny resolves early events in vertebrate evolution.</title>
        <authorList>
            <person name="Simakov O."/>
            <person name="Marletaz F."/>
            <person name="Yue J.X."/>
            <person name="O'Connell B."/>
            <person name="Jenkins J."/>
            <person name="Brandt A."/>
            <person name="Calef R."/>
            <person name="Tung C.H."/>
            <person name="Huang T.K."/>
            <person name="Schmutz J."/>
            <person name="Satoh N."/>
            <person name="Yu J.K."/>
            <person name="Putnam N.H."/>
            <person name="Green R.E."/>
            <person name="Rokhsar D.S."/>
        </authorList>
    </citation>
    <scope>NUCLEOTIDE SEQUENCE [LARGE SCALE GENOMIC DNA]</scope>
    <source>
        <strain evidence="22">S238N-H82</strain>
    </source>
</reference>
<dbReference type="InterPro" id="IPR000001">
    <property type="entry name" value="Kringle"/>
</dbReference>
<dbReference type="InterPro" id="IPR006029">
    <property type="entry name" value="Neurotrans-gated_channel_TM"/>
</dbReference>
<dbReference type="InterPro" id="IPR035976">
    <property type="entry name" value="Sushi/SCR/CCP_sf"/>
</dbReference>
<dbReference type="Proteomes" id="UP000001554">
    <property type="component" value="Chromosome 16"/>
</dbReference>
<evidence type="ECO:0000256" key="2">
    <source>
        <dbReference type="ARBA" id="ARBA00004167"/>
    </source>
</evidence>
<feature type="compositionally biased region" description="Low complexity" evidence="16">
    <location>
        <begin position="739"/>
        <end position="793"/>
    </location>
</feature>
<dbReference type="SMART" id="SM00130">
    <property type="entry name" value="KR"/>
    <property type="match status" value="1"/>
</dbReference>
<dbReference type="PROSITE" id="PS50923">
    <property type="entry name" value="SUSHI"/>
    <property type="match status" value="1"/>
</dbReference>
<dbReference type="CDD" id="cd00037">
    <property type="entry name" value="CLECT"/>
    <property type="match status" value="1"/>
</dbReference>
<dbReference type="SUPFAM" id="SSF57424">
    <property type="entry name" value="LDL receptor-like module"/>
    <property type="match status" value="1"/>
</dbReference>
<dbReference type="InterPro" id="IPR013806">
    <property type="entry name" value="Kringle-like"/>
</dbReference>
<keyword evidence="10" id="KW-0675">Receptor</keyword>
<dbReference type="InterPro" id="IPR002172">
    <property type="entry name" value="LDrepeatLR_classA_rpt"/>
</dbReference>
<dbReference type="SUPFAM" id="SSF63825">
    <property type="entry name" value="YWTD domain"/>
    <property type="match status" value="2"/>
</dbReference>
<dbReference type="InterPro" id="IPR032485">
    <property type="entry name" value="LRP1-like_beta_prop"/>
</dbReference>
<feature type="repeat" description="LDL-receptor class B" evidence="15">
    <location>
        <begin position="121"/>
        <end position="164"/>
    </location>
</feature>
<feature type="compositionally biased region" description="Polar residues" evidence="16">
    <location>
        <begin position="729"/>
        <end position="738"/>
    </location>
</feature>
<dbReference type="FunFam" id="2.40.20.10:FF:000037">
    <property type="entry name" value="Uncharacterized protein"/>
    <property type="match status" value="1"/>
</dbReference>
<feature type="chain" id="PRO_5039943135" evidence="18">
    <location>
        <begin position="24"/>
        <end position="1757"/>
    </location>
</feature>
<feature type="repeat" description="LDL-receptor class B" evidence="15">
    <location>
        <begin position="79"/>
        <end position="120"/>
    </location>
</feature>
<feature type="transmembrane region" description="Helical" evidence="17">
    <location>
        <begin position="1736"/>
        <end position="1756"/>
    </location>
</feature>
<dbReference type="InterPro" id="IPR018378">
    <property type="entry name" value="C-type_lectin_CS"/>
</dbReference>
<dbReference type="InterPro" id="IPR000033">
    <property type="entry name" value="LDLR_classB_rpt"/>
</dbReference>
<evidence type="ECO:0000256" key="4">
    <source>
        <dbReference type="ARBA" id="ARBA00022572"/>
    </source>
</evidence>
<feature type="compositionally biased region" description="Polar residues" evidence="16">
    <location>
        <begin position="797"/>
        <end position="806"/>
    </location>
</feature>
<keyword evidence="6 18" id="KW-0732">Signal</keyword>
<dbReference type="InterPro" id="IPR001304">
    <property type="entry name" value="C-type_lectin-like"/>
</dbReference>
<keyword evidence="7" id="KW-0677">Repeat</keyword>
<feature type="signal peptide" evidence="18">
    <location>
        <begin position="1"/>
        <end position="23"/>
    </location>
</feature>
<evidence type="ECO:0000256" key="17">
    <source>
        <dbReference type="SAM" id="Phobius"/>
    </source>
</evidence>
<dbReference type="InterPro" id="IPR016186">
    <property type="entry name" value="C-type_lectin-like/link_sf"/>
</dbReference>
<dbReference type="SUPFAM" id="SSF90112">
    <property type="entry name" value="Neurotransmitter-gated ion-channel transmembrane pore"/>
    <property type="match status" value="1"/>
</dbReference>
<proteinExistence type="predicted"/>
<keyword evidence="8 17" id="KW-0472">Membrane</keyword>
<feature type="compositionally biased region" description="Low complexity" evidence="16">
    <location>
        <begin position="677"/>
        <end position="727"/>
    </location>
</feature>
<dbReference type="SUPFAM" id="SSF57440">
    <property type="entry name" value="Kringle-like"/>
    <property type="match status" value="1"/>
</dbReference>
<dbReference type="SMART" id="SM00034">
    <property type="entry name" value="CLECT"/>
    <property type="match status" value="1"/>
</dbReference>
<evidence type="ECO:0000256" key="10">
    <source>
        <dbReference type="ARBA" id="ARBA00023170"/>
    </source>
</evidence>
<evidence type="ECO:0000256" key="18">
    <source>
        <dbReference type="SAM" id="SignalP"/>
    </source>
</evidence>
<dbReference type="SUPFAM" id="SSF56436">
    <property type="entry name" value="C-type lectin-like"/>
    <property type="match status" value="1"/>
</dbReference>
<name>A0A9J7HHF5_BRAFL</name>
<dbReference type="Pfam" id="PF02931">
    <property type="entry name" value="Neur_chan_LBD"/>
    <property type="match status" value="1"/>
</dbReference>
<dbReference type="Pfam" id="PF00084">
    <property type="entry name" value="Sushi"/>
    <property type="match status" value="1"/>
</dbReference>
<dbReference type="CDD" id="cd00112">
    <property type="entry name" value="LDLa"/>
    <property type="match status" value="1"/>
</dbReference>
<evidence type="ECO:0000259" key="21">
    <source>
        <dbReference type="PROSITE" id="PS50923"/>
    </source>
</evidence>
<dbReference type="PROSITE" id="PS50068">
    <property type="entry name" value="LDLRA_2"/>
    <property type="match status" value="1"/>
</dbReference>
<dbReference type="PANTHER" id="PTHR46335:SF1">
    <property type="entry name" value="CUBILIN"/>
    <property type="match status" value="1"/>
</dbReference>
<dbReference type="Gene3D" id="2.120.10.30">
    <property type="entry name" value="TolB, C-terminal domain"/>
    <property type="match status" value="2"/>
</dbReference>
<keyword evidence="4 12" id="KW-0420">Kringle</keyword>
<evidence type="ECO:0000259" key="19">
    <source>
        <dbReference type="PROSITE" id="PS50041"/>
    </source>
</evidence>
<dbReference type="GO" id="GO:0038024">
    <property type="term" value="F:cargo receptor activity"/>
    <property type="evidence" value="ECO:0000318"/>
    <property type="project" value="GO_Central"/>
</dbReference>
<dbReference type="InterPro" id="IPR000436">
    <property type="entry name" value="Sushi_SCR_CCP_dom"/>
</dbReference>
<dbReference type="InterPro" id="IPR036055">
    <property type="entry name" value="LDL_receptor-like_sf"/>
</dbReference>
<dbReference type="InterPro" id="IPR036790">
    <property type="entry name" value="Frizzled_dom_sf"/>
</dbReference>
<evidence type="ECO:0000256" key="11">
    <source>
        <dbReference type="ARBA" id="ARBA00023180"/>
    </source>
</evidence>
<keyword evidence="11" id="KW-0325">Glycoprotein</keyword>
<dbReference type="Gene3D" id="2.70.170.10">
    <property type="entry name" value="Neurotransmitter-gated ion-channel ligand-binding domain"/>
    <property type="match status" value="1"/>
</dbReference>
<dbReference type="Pfam" id="PF00059">
    <property type="entry name" value="Lectin_C"/>
    <property type="match status" value="1"/>
</dbReference>
<dbReference type="Gene3D" id="4.10.400.10">
    <property type="entry name" value="Low-density Lipoprotein Receptor"/>
    <property type="match status" value="1"/>
</dbReference>
<dbReference type="PROSITE" id="PS50041">
    <property type="entry name" value="C_TYPE_LECTIN_2"/>
    <property type="match status" value="1"/>
</dbReference>
<keyword evidence="9 13" id="KW-1015">Disulfide bond</keyword>
<dbReference type="PRINTS" id="PR00018">
    <property type="entry name" value="KRINGLE"/>
</dbReference>
<comment type="caution">
    <text evidence="12">Lacks conserved residue(s) required for the propagation of feature annotation.</text>
</comment>
<evidence type="ECO:0000256" key="14">
    <source>
        <dbReference type="PROSITE-ProRule" id="PRU00302"/>
    </source>
</evidence>
<dbReference type="GO" id="GO:0016020">
    <property type="term" value="C:membrane"/>
    <property type="evidence" value="ECO:0007669"/>
    <property type="project" value="UniProtKB-SubCell"/>
</dbReference>
<dbReference type="FunFam" id="2.10.70.10:FF:000168">
    <property type="entry name" value="Uncharacterized protein"/>
    <property type="match status" value="1"/>
</dbReference>
<dbReference type="Pfam" id="PF16472">
    <property type="entry name" value="DUF5050"/>
    <property type="match status" value="1"/>
</dbReference>
<dbReference type="Gene3D" id="1.10.2000.10">
    <property type="entry name" value="Frizzled cysteine-rich domain"/>
    <property type="match status" value="1"/>
</dbReference>
<dbReference type="SUPFAM" id="SSF57535">
    <property type="entry name" value="Complement control module/SCR domain"/>
    <property type="match status" value="1"/>
</dbReference>
<dbReference type="FunFam" id="1.10.2000.10:FF:000030">
    <property type="entry name" value="Uncharacterized protein"/>
    <property type="match status" value="1"/>
</dbReference>
<feature type="domain" description="Kringle" evidence="20">
    <location>
        <begin position="1130"/>
        <end position="1203"/>
    </location>
</feature>
<keyword evidence="17" id="KW-1133">Transmembrane helix</keyword>
<feature type="disulfide bond" evidence="13">
    <location>
        <begin position="977"/>
        <end position="992"/>
    </location>
</feature>
<dbReference type="PROSITE" id="PS51120">
    <property type="entry name" value="LDLRB"/>
    <property type="match status" value="5"/>
</dbReference>
<protein>
    <submittedName>
        <fullName evidence="23">Uncharacterized protein LOC118403062</fullName>
    </submittedName>
</protein>
<dbReference type="Gene3D" id="2.40.20.10">
    <property type="entry name" value="Plasminogen Kringle 4"/>
    <property type="match status" value="1"/>
</dbReference>
<dbReference type="GO" id="GO:0005230">
    <property type="term" value="F:extracellular ligand-gated monoatomic ion channel activity"/>
    <property type="evidence" value="ECO:0007669"/>
    <property type="project" value="InterPro"/>
</dbReference>
<dbReference type="GeneID" id="118403062"/>
<evidence type="ECO:0000256" key="5">
    <source>
        <dbReference type="ARBA" id="ARBA00022583"/>
    </source>
</evidence>
<organism evidence="22 23">
    <name type="scientific">Branchiostoma floridae</name>
    <name type="common">Florida lancelet</name>
    <name type="synonym">Amphioxus</name>
    <dbReference type="NCBI Taxonomy" id="7739"/>
    <lineage>
        <taxon>Eukaryota</taxon>
        <taxon>Metazoa</taxon>
        <taxon>Chordata</taxon>
        <taxon>Cephalochordata</taxon>
        <taxon>Leptocardii</taxon>
        <taxon>Amphioxiformes</taxon>
        <taxon>Branchiostomatidae</taxon>
        <taxon>Branchiostoma</taxon>
    </lineage>
</organism>
<evidence type="ECO:0000256" key="16">
    <source>
        <dbReference type="SAM" id="MobiDB-lite"/>
    </source>
</evidence>
<dbReference type="InterPro" id="IPR036719">
    <property type="entry name" value="Neuro-gated_channel_TM_sf"/>
</dbReference>
<dbReference type="PROSITE" id="PS50070">
    <property type="entry name" value="KRINGLE_2"/>
    <property type="match status" value="1"/>
</dbReference>
<evidence type="ECO:0000256" key="9">
    <source>
        <dbReference type="ARBA" id="ARBA00023157"/>
    </source>
</evidence>
<evidence type="ECO:0000256" key="1">
    <source>
        <dbReference type="ARBA" id="ARBA00004141"/>
    </source>
</evidence>
<evidence type="ECO:0000313" key="23">
    <source>
        <dbReference type="RefSeq" id="XP_035657392.1"/>
    </source>
</evidence>
<dbReference type="PANTHER" id="PTHR46335">
    <property type="entry name" value="CUBILIN"/>
    <property type="match status" value="1"/>
</dbReference>
<dbReference type="Pfam" id="PF00051">
    <property type="entry name" value="Kringle"/>
    <property type="match status" value="1"/>
</dbReference>
<dbReference type="GO" id="GO:0006897">
    <property type="term" value="P:endocytosis"/>
    <property type="evidence" value="ECO:0007669"/>
    <property type="project" value="UniProtKB-KW"/>
</dbReference>
<dbReference type="FunFam" id="2.70.170.10:FF:000064">
    <property type="entry name" value="Uncharacterized protein"/>
    <property type="match status" value="1"/>
</dbReference>
<evidence type="ECO:0000256" key="8">
    <source>
        <dbReference type="ARBA" id="ARBA00023136"/>
    </source>
</evidence>
<dbReference type="RefSeq" id="XP_035657392.1">
    <property type="nucleotide sequence ID" value="XM_035801499.1"/>
</dbReference>
<keyword evidence="3" id="KW-0245">EGF-like domain</keyword>
<feature type="repeat" description="LDL-receptor class B" evidence="15">
    <location>
        <begin position="504"/>
        <end position="547"/>
    </location>
</feature>
<evidence type="ECO:0000256" key="6">
    <source>
        <dbReference type="ARBA" id="ARBA00022729"/>
    </source>
</evidence>
<feature type="repeat" description="LDL-receptor class B" evidence="15">
    <location>
        <begin position="165"/>
        <end position="205"/>
    </location>
</feature>
<dbReference type="FunFam" id="2.120.10.30:FF:000247">
    <property type="entry name" value="Uncharacterized protein"/>
    <property type="match status" value="1"/>
</dbReference>
<evidence type="ECO:0000256" key="3">
    <source>
        <dbReference type="ARBA" id="ARBA00022536"/>
    </source>
</evidence>
<gene>
    <name evidence="23" type="primary">LOC118403062</name>
</gene>
<evidence type="ECO:0000256" key="13">
    <source>
        <dbReference type="PROSITE-ProRule" id="PRU00124"/>
    </source>
</evidence>
<dbReference type="CDD" id="cd07066">
    <property type="entry name" value="CRD_FZ"/>
    <property type="match status" value="1"/>
</dbReference>
<dbReference type="CDD" id="cd00033">
    <property type="entry name" value="CCP"/>
    <property type="match status" value="1"/>
</dbReference>
<dbReference type="CDD" id="cd19051">
    <property type="entry name" value="LGIC_TM_cation"/>
    <property type="match status" value="1"/>
</dbReference>
<keyword evidence="17" id="KW-0812">Transmembrane</keyword>
<feature type="region of interest" description="Disordered" evidence="16">
    <location>
        <begin position="677"/>
        <end position="812"/>
    </location>
</feature>
<dbReference type="SMART" id="SM00032">
    <property type="entry name" value="CCP"/>
    <property type="match status" value="1"/>
</dbReference>
<evidence type="ECO:0000256" key="7">
    <source>
        <dbReference type="ARBA" id="ARBA00022737"/>
    </source>
</evidence>
<keyword evidence="5" id="KW-0254">Endocytosis</keyword>
<sequence length="1757" mass="191326">MAGLRGWYKVFILVVFFACLTSADQGDLGSRNNSEPFLLVADRDGSTILQINITSGSKVTLPLVDVGNPHALDHDPLTDYVYWSDGGNNNVKRARRDGSGMETIIDTGSPVFGLALDHAGGNIYWSALSTDTISVANKNGSSARTLLTSPAIGNPEGLVLDPRNGFLYWVDDNARIVRAAMDGSTKTNIIVDLNAPSAIAIDFYEDRLYYRHQDYGIYSSDLLGNDIRQVLYEDGKWIEGIAVDEDFVYWSSHWWDSSSSSLQGEIGKLSKSDLTKTVLVGGLEAPYGIYLSTAAPPGVTTVTPSTTSPTTVVPSTEPTTVVPSIKPTTVLSSTEPTTVVPTTEPTTVVPSTEPTTVVPSTEPTTVVPSTKPTTVVPSTEPTTVVPSTESTTVGPSTEPTTPATTPFTGDLGSRNNSEPFLLVADNSGDTILQINITSGSKVTLPLVGVVAPWALNYDPLTDYVYWSEYSGNVKRARRDGNGMETIIVTGSSNVPGLALDHAGGNIYWSVYSTSTISVAEKDGSSARTLLTSPDILQPGRLVLDPRHGFLYWVESGARIVRAAMDGSNKTIIVNGLTDPFAITIDYYEDRLYYRDQRYRIYSSDLLGNDIRQVLFEDGKWVNGIAVDEDFVYWSSSSHQGEIGKLSKSDLTKTVLVGGLEAPYGIYLSTAAPPGVTTVTPSTTSPTTVVPSTEPTTVVPSTEPTTVMPSTEPTTVVPSTEPTTVVPSIKPTTVLSSTEPTTVVHSTKPTTVVPSTEPTTVVPSTKPTTVVPSTEPTTVVPSTEPTTVVSSTKPMTVVPSTESATVGPSTEPTTPATTHFTGCPPGYSAHGGSCFKAYNQGKTYNQARKVCAANRGLLAMPKDEDADDFLRDLKDTVDPNSPFWFGMSDQSGEGRWVWEDGTPYNTAANWPNGGWQPGEPNNEGEGEVCANHFRSGWNDAPCSTPHNFICQLNDAIDCPLGYHQCGHGNACILAWQRCDGRTDCTDGSDEENCVCLPTPVDLNLGGRLAMLPNQLEQTTFEEIQNSSVVELLDSSTSNAENQHPEFREFVSTVIFPRCLVSEENNTSCTLSPHGDNTASCMTQLLPCRSWCEEVLHKADDRTKNRFPTCDLFPSPPHACWNPEPDKKYNQICYYGNGMNYRGTWNETSSGADCVEWSAAQAGFYPTKYPWANLENNYCRNPTGLGQPFCMTEDGSQEDCDVIQCKLFLCEDLGPPNYGHRTPLKRHYNVGDRVAYTCNVGYSLKPGAPTDVRCTDGGLWQYDKPSCSVDFKGRLEKEILDVYNANQAPGAETEPDSKTETETDTMTETDSKTDAMTETETETATESKNDTLTETETETESKNDTMTETAKLSRSVIRFNGSVEQIVDLDEKKELLITSVAINFTWQDSRLKWEPEYYGNTRNLTLPGSSIWTPAFTLKKNADPLYRGLPKDVPIVISTDGTVTWRVETLTSTICDANPFFFPADTMECHICFSVSPAIEKTIECGGGSSCDVWSPPQDEGEWIRKDKIFAKGGKESCFAVYLQRVPLFHIATTVTPCAILVVLMIITFIMPIDKGDRISFGVTIQLSMVVSLVFVTDVLPVKGALPYFASLIVVCMALMGLFLLFTLYIISIHDKEGSLSPMAKTFFLYYMAKFLLLGDLTEKEAASGDGEAGLTGGKLAWPERANRVVPADDVVVTDVETPVAVPETTRQPTRLEAALEEQTSCLRNLIRMAEEQVMKNEPEVSDYTLLTQVLDRLCLVLYVISLAVAVPMTMYLGK</sequence>
<dbReference type="InterPro" id="IPR016187">
    <property type="entry name" value="CTDL_fold"/>
</dbReference>
<dbReference type="InterPro" id="IPR038050">
    <property type="entry name" value="Neuro_actylchol_rec"/>
</dbReference>
<dbReference type="InterPro" id="IPR011042">
    <property type="entry name" value="6-blade_b-propeller_TolB-like"/>
</dbReference>
<dbReference type="Pfam" id="PF00057">
    <property type="entry name" value="Ldl_recept_a"/>
    <property type="match status" value="1"/>
</dbReference>
<dbReference type="InterPro" id="IPR006202">
    <property type="entry name" value="Neur_chan_lig-bd"/>
</dbReference>
<evidence type="ECO:0000256" key="15">
    <source>
        <dbReference type="PROSITE-ProRule" id="PRU00461"/>
    </source>
</evidence>
<evidence type="ECO:0000313" key="22">
    <source>
        <dbReference type="Proteomes" id="UP000001554"/>
    </source>
</evidence>
<accession>A0A9J7HHF5</accession>
<feature type="domain" description="Sushi" evidence="21">
    <location>
        <begin position="1206"/>
        <end position="1267"/>
    </location>
</feature>
<feature type="transmembrane region" description="Helical" evidence="17">
    <location>
        <begin position="1561"/>
        <end position="1580"/>
    </location>
</feature>
<feature type="region of interest" description="Disordered" evidence="16">
    <location>
        <begin position="302"/>
        <end position="413"/>
    </location>
</feature>
<comment type="subcellular location">
    <subcellularLocation>
        <location evidence="1">Membrane</location>
        <topology evidence="1">Multi-pass membrane protein</topology>
    </subcellularLocation>
    <subcellularLocation>
        <location evidence="2">Membrane</location>
        <topology evidence="2">Single-pass membrane protein</topology>
    </subcellularLocation>
</comment>
<feature type="domain" description="C-type lectin" evidence="19">
    <location>
        <begin position="829"/>
        <end position="950"/>
    </location>
</feature>
<dbReference type="FunFam" id="1.20.58.390:FF:000072">
    <property type="entry name" value="Uncharacterized protein"/>
    <property type="match status" value="1"/>
</dbReference>
<evidence type="ECO:0000256" key="12">
    <source>
        <dbReference type="PROSITE-ProRule" id="PRU00121"/>
    </source>
</evidence>
<feature type="transmembrane region" description="Helical" evidence="17">
    <location>
        <begin position="1586"/>
        <end position="1609"/>
    </location>
</feature>
<dbReference type="Gene3D" id="3.10.100.10">
    <property type="entry name" value="Mannose-Binding Protein A, subunit A"/>
    <property type="match status" value="1"/>
</dbReference>
<dbReference type="CDD" id="cd00108">
    <property type="entry name" value="KR"/>
    <property type="match status" value="1"/>
</dbReference>
<evidence type="ECO:0000259" key="20">
    <source>
        <dbReference type="PROSITE" id="PS50070"/>
    </source>
</evidence>
<dbReference type="Pfam" id="PF02932">
    <property type="entry name" value="Neur_chan_memb"/>
    <property type="match status" value="1"/>
</dbReference>
<dbReference type="CDD" id="cd18989">
    <property type="entry name" value="LGIC_ECD_cation"/>
    <property type="match status" value="1"/>
</dbReference>
<reference evidence="23" key="2">
    <citation type="submission" date="2025-08" db="UniProtKB">
        <authorList>
            <consortium name="RefSeq"/>
        </authorList>
    </citation>
    <scope>IDENTIFICATION</scope>
    <source>
        <strain evidence="23">S238N-H82</strain>
        <tissue evidence="23">Testes</tissue>
    </source>
</reference>
<dbReference type="OrthoDB" id="6133475at2759"/>
<feature type="region of interest" description="Disordered" evidence="16">
    <location>
        <begin position="1284"/>
        <end position="1346"/>
    </location>
</feature>
<dbReference type="KEGG" id="bfo:118403062"/>
<dbReference type="Gene3D" id="2.10.70.10">
    <property type="entry name" value="Complement Module, domain 1"/>
    <property type="match status" value="1"/>
</dbReference>
<dbReference type="SUPFAM" id="SSF63712">
    <property type="entry name" value="Nicotinic receptor ligand binding domain-like"/>
    <property type="match status" value="1"/>
</dbReference>
<dbReference type="SMART" id="SM00192">
    <property type="entry name" value="LDLa"/>
    <property type="match status" value="1"/>
</dbReference>
<keyword evidence="14" id="KW-0768">Sushi</keyword>
<dbReference type="Gene3D" id="1.20.58.390">
    <property type="entry name" value="Neurotransmitter-gated ion-channel transmembrane domain"/>
    <property type="match status" value="1"/>
</dbReference>
<dbReference type="Pfam" id="PF00058">
    <property type="entry name" value="Ldl_recept_b"/>
    <property type="match status" value="2"/>
</dbReference>
<feature type="transmembrane region" description="Helical" evidence="17">
    <location>
        <begin position="1526"/>
        <end position="1549"/>
    </location>
</feature>
<dbReference type="PROSITE" id="PS00615">
    <property type="entry name" value="C_TYPE_LECTIN_1"/>
    <property type="match status" value="1"/>
</dbReference>
<dbReference type="InterPro" id="IPR036734">
    <property type="entry name" value="Neur_chan_lig-bd_sf"/>
</dbReference>
<feature type="repeat" description="LDL-receptor class B" evidence="15">
    <location>
        <begin position="548"/>
        <end position="588"/>
    </location>
</feature>
<dbReference type="SMART" id="SM00135">
    <property type="entry name" value="LY"/>
    <property type="match status" value="10"/>
</dbReference>
<feature type="compositionally biased region" description="Low complexity" evidence="16">
    <location>
        <begin position="302"/>
        <end position="408"/>
    </location>
</feature>
<keyword evidence="22" id="KW-1185">Reference proteome</keyword>